<dbReference type="PATRIC" id="fig|45073.5.peg.3115"/>
<dbReference type="OrthoDB" id="9773408at2"/>
<dbReference type="RefSeq" id="WP_058508988.1">
    <property type="nucleotide sequence ID" value="NZ_CAAAIK010000017.1"/>
</dbReference>
<dbReference type="InterPro" id="IPR029061">
    <property type="entry name" value="THDP-binding"/>
</dbReference>
<dbReference type="NCBIfam" id="NF005485">
    <property type="entry name" value="PRK07092.1"/>
    <property type="match status" value="1"/>
</dbReference>
<dbReference type="InterPro" id="IPR029035">
    <property type="entry name" value="DHS-like_NAD/FAD-binding_dom"/>
</dbReference>
<comment type="similarity">
    <text evidence="1 3">Belongs to the TPP enzyme family.</text>
</comment>
<dbReference type="PANTHER" id="PTHR18968:SF133">
    <property type="entry name" value="BENZOYLFORMATE DECARBOXYLASE"/>
    <property type="match status" value="1"/>
</dbReference>
<dbReference type="CDD" id="cd07035">
    <property type="entry name" value="TPP_PYR_POX_like"/>
    <property type="match status" value="1"/>
</dbReference>
<gene>
    <name evidence="7" type="primary">mdlC</name>
    <name evidence="7" type="ORF">Lqui_2937</name>
</gene>
<evidence type="ECO:0000259" key="6">
    <source>
        <dbReference type="Pfam" id="PF02776"/>
    </source>
</evidence>
<dbReference type="CDD" id="cd02002">
    <property type="entry name" value="TPP_BFDC"/>
    <property type="match status" value="1"/>
</dbReference>
<dbReference type="Proteomes" id="UP000054618">
    <property type="component" value="Unassembled WGS sequence"/>
</dbReference>
<dbReference type="InterPro" id="IPR012000">
    <property type="entry name" value="Thiamin_PyroP_enz_cen_dom"/>
</dbReference>
<comment type="caution">
    <text evidence="7">The sequence shown here is derived from an EMBL/GenBank/DDBJ whole genome shotgun (WGS) entry which is preliminary data.</text>
</comment>
<dbReference type="PANTHER" id="PTHR18968">
    <property type="entry name" value="THIAMINE PYROPHOSPHATE ENZYMES"/>
    <property type="match status" value="1"/>
</dbReference>
<evidence type="ECO:0000256" key="2">
    <source>
        <dbReference type="ARBA" id="ARBA00023052"/>
    </source>
</evidence>
<dbReference type="InterPro" id="IPR012001">
    <property type="entry name" value="Thiamin_PyroP_enz_TPP-bd_dom"/>
</dbReference>
<dbReference type="AlphaFoldDB" id="A0A0W0XLG5"/>
<dbReference type="Gene3D" id="3.40.50.1220">
    <property type="entry name" value="TPP-binding domain"/>
    <property type="match status" value="1"/>
</dbReference>
<keyword evidence="8" id="KW-1185">Reference proteome</keyword>
<organism evidence="7 8">
    <name type="scientific">Legionella quinlivanii</name>
    <dbReference type="NCBI Taxonomy" id="45073"/>
    <lineage>
        <taxon>Bacteria</taxon>
        <taxon>Pseudomonadati</taxon>
        <taxon>Pseudomonadota</taxon>
        <taxon>Gammaproteobacteria</taxon>
        <taxon>Legionellales</taxon>
        <taxon>Legionellaceae</taxon>
        <taxon>Legionella</taxon>
    </lineage>
</organism>
<proteinExistence type="inferred from homology"/>
<dbReference type="Pfam" id="PF00205">
    <property type="entry name" value="TPP_enzyme_M"/>
    <property type="match status" value="1"/>
</dbReference>
<evidence type="ECO:0000259" key="5">
    <source>
        <dbReference type="Pfam" id="PF02775"/>
    </source>
</evidence>
<dbReference type="STRING" id="45073.Lqui_2937"/>
<protein>
    <submittedName>
        <fullName evidence="7">Benzoylformate decarboxylase</fullName>
    </submittedName>
</protein>
<dbReference type="GO" id="GO:0050660">
    <property type="term" value="F:flavin adenine dinucleotide binding"/>
    <property type="evidence" value="ECO:0007669"/>
    <property type="project" value="TreeGrafter"/>
</dbReference>
<sequence length="545" mass="59894">MPTVRDATFDLLRKLDLRNFVSNPGSTEETFLANFPDDFNFILALQESSVVGIADGLAQGLGKPVLVNVHTGAGMGNAMGCILTAYLNKTPLIITAGQQTREMLLMEPFLTNVESTILPKPWVKWSYEVMRPEDVPSAFMRAYATAIQAPQGPVFLSIPLDLWDEEIDEVDIFRSTSRIVGPDPERLYEFARQINESQNPVLIYGADVARSNAWNEAVLLAEKLACPVWKGPFSELVSFPEDHLLYQGELPSAKGLLSQMLKGHDLIIVIGAPVFRYYPWIAGDYLPEGARLIQVTDDPYEAAKAPVGDCLVSDSLLTLKGLLDKVKERGIDQNFSTNRKQERSQLTVQPAYPLTAKQVFDILSGLTPEDYVLVQESPSNTHDLQESGLGTVVKPQSFYTMSSGGLGWDMPAAVGLALAEQKSGRNRPVILIIGDGSFQYSLQAIWTGVQHQTHLIILALRNEEYAILKSFALLENTPNVPGLDLPGLDLVSLAKGYGAEASFAANIDEIKTAFQQALAFKGVTVIEIPIEKKIHKLLGYISSRD</sequence>
<evidence type="ECO:0000256" key="1">
    <source>
        <dbReference type="ARBA" id="ARBA00007812"/>
    </source>
</evidence>
<dbReference type="InterPro" id="IPR011766">
    <property type="entry name" value="TPP_enzyme_TPP-bd"/>
</dbReference>
<dbReference type="GO" id="GO:0019752">
    <property type="term" value="P:carboxylic acid metabolic process"/>
    <property type="evidence" value="ECO:0007669"/>
    <property type="project" value="UniProtKB-ARBA"/>
</dbReference>
<feature type="domain" description="Thiamine pyrophosphate enzyme N-terminal TPP-binding" evidence="6">
    <location>
        <begin position="3"/>
        <end position="104"/>
    </location>
</feature>
<dbReference type="Pfam" id="PF02775">
    <property type="entry name" value="TPP_enzyme_C"/>
    <property type="match status" value="1"/>
</dbReference>
<name>A0A0W0XLG5_9GAMM</name>
<dbReference type="GO" id="GO:0000287">
    <property type="term" value="F:magnesium ion binding"/>
    <property type="evidence" value="ECO:0007669"/>
    <property type="project" value="InterPro"/>
</dbReference>
<dbReference type="GO" id="GO:0030976">
    <property type="term" value="F:thiamine pyrophosphate binding"/>
    <property type="evidence" value="ECO:0007669"/>
    <property type="project" value="InterPro"/>
</dbReference>
<evidence type="ECO:0000313" key="7">
    <source>
        <dbReference type="EMBL" id="KTD45466.1"/>
    </source>
</evidence>
<dbReference type="SUPFAM" id="SSF52467">
    <property type="entry name" value="DHS-like NAD/FAD-binding domain"/>
    <property type="match status" value="1"/>
</dbReference>
<dbReference type="GO" id="GO:0003984">
    <property type="term" value="F:acetolactate synthase activity"/>
    <property type="evidence" value="ECO:0007669"/>
    <property type="project" value="TreeGrafter"/>
</dbReference>
<reference evidence="7 8" key="1">
    <citation type="submission" date="2015-11" db="EMBL/GenBank/DDBJ databases">
        <title>Genomic analysis of 38 Legionella species identifies large and diverse effector repertoires.</title>
        <authorList>
            <person name="Burstein D."/>
            <person name="Amaro F."/>
            <person name="Zusman T."/>
            <person name="Lifshitz Z."/>
            <person name="Cohen O."/>
            <person name="Gilbert J.A."/>
            <person name="Pupko T."/>
            <person name="Shuman H.A."/>
            <person name="Segal G."/>
        </authorList>
    </citation>
    <scope>NUCLEOTIDE SEQUENCE [LARGE SCALE GENOMIC DNA]</scope>
    <source>
        <strain evidence="7 8">CDC#1442-AUS-E</strain>
    </source>
</reference>
<accession>A0A0W0XLG5</accession>
<evidence type="ECO:0000313" key="8">
    <source>
        <dbReference type="Proteomes" id="UP000054618"/>
    </source>
</evidence>
<feature type="domain" description="Thiamine pyrophosphate enzyme central" evidence="4">
    <location>
        <begin position="190"/>
        <end position="320"/>
    </location>
</feature>
<dbReference type="InterPro" id="IPR045229">
    <property type="entry name" value="TPP_enz"/>
</dbReference>
<keyword evidence="2 3" id="KW-0786">Thiamine pyrophosphate</keyword>
<dbReference type="EMBL" id="LNYS01000025">
    <property type="protein sequence ID" value="KTD45466.1"/>
    <property type="molecule type" value="Genomic_DNA"/>
</dbReference>
<evidence type="ECO:0000259" key="4">
    <source>
        <dbReference type="Pfam" id="PF00205"/>
    </source>
</evidence>
<feature type="domain" description="Thiamine pyrophosphate enzyme TPP-binding" evidence="5">
    <location>
        <begin position="393"/>
        <end position="528"/>
    </location>
</feature>
<dbReference type="Pfam" id="PF02776">
    <property type="entry name" value="TPP_enzyme_N"/>
    <property type="match status" value="1"/>
</dbReference>
<dbReference type="Gene3D" id="3.40.50.970">
    <property type="match status" value="2"/>
</dbReference>
<dbReference type="SUPFAM" id="SSF52518">
    <property type="entry name" value="Thiamin diphosphate-binding fold (THDP-binding)"/>
    <property type="match status" value="2"/>
</dbReference>
<evidence type="ECO:0000256" key="3">
    <source>
        <dbReference type="RuleBase" id="RU362132"/>
    </source>
</evidence>